<dbReference type="InterPro" id="IPR006015">
    <property type="entry name" value="Universal_stress_UspA"/>
</dbReference>
<name>A0A2Z7CFG8_9LAMI</name>
<dbReference type="Gene3D" id="3.40.50.620">
    <property type="entry name" value="HUPs"/>
    <property type="match status" value="1"/>
</dbReference>
<dbReference type="EMBL" id="KQ996030">
    <property type="protein sequence ID" value="KZV45678.1"/>
    <property type="molecule type" value="Genomic_DNA"/>
</dbReference>
<dbReference type="GO" id="GO:0016208">
    <property type="term" value="F:AMP binding"/>
    <property type="evidence" value="ECO:0007669"/>
    <property type="project" value="TreeGrafter"/>
</dbReference>
<feature type="domain" description="UspA" evidence="1">
    <location>
        <begin position="26"/>
        <end position="163"/>
    </location>
</feature>
<reference evidence="2 3" key="1">
    <citation type="journal article" date="2015" name="Proc. Natl. Acad. Sci. U.S.A.">
        <title>The resurrection genome of Boea hygrometrica: A blueprint for survival of dehydration.</title>
        <authorList>
            <person name="Xiao L."/>
            <person name="Yang G."/>
            <person name="Zhang L."/>
            <person name="Yang X."/>
            <person name="Zhao S."/>
            <person name="Ji Z."/>
            <person name="Zhou Q."/>
            <person name="Hu M."/>
            <person name="Wang Y."/>
            <person name="Chen M."/>
            <person name="Xu Y."/>
            <person name="Jin H."/>
            <person name="Xiao X."/>
            <person name="Hu G."/>
            <person name="Bao F."/>
            <person name="Hu Y."/>
            <person name="Wan P."/>
            <person name="Li L."/>
            <person name="Deng X."/>
            <person name="Kuang T."/>
            <person name="Xiang C."/>
            <person name="Zhu J.K."/>
            <person name="Oliver M.J."/>
            <person name="He Y."/>
        </authorList>
    </citation>
    <scope>NUCLEOTIDE SEQUENCE [LARGE SCALE GENOMIC DNA]</scope>
    <source>
        <strain evidence="3">cv. XS01</strain>
    </source>
</reference>
<dbReference type="OrthoDB" id="843225at2759"/>
<dbReference type="InterPro" id="IPR044187">
    <property type="entry name" value="At3g01520-like_plant"/>
</dbReference>
<dbReference type="CDD" id="cd23659">
    <property type="entry name" value="USP_At3g01520-like"/>
    <property type="match status" value="1"/>
</dbReference>
<dbReference type="PANTHER" id="PTHR47710">
    <property type="entry name" value="ADENINE NUCLEOTIDE ALPHA HYDROLASES-LIKE SUPERFAMILY PROTEIN"/>
    <property type="match status" value="1"/>
</dbReference>
<gene>
    <name evidence="2" type="ORF">F511_02338</name>
</gene>
<dbReference type="InterPro" id="IPR006016">
    <property type="entry name" value="UspA"/>
</dbReference>
<organism evidence="2 3">
    <name type="scientific">Dorcoceras hygrometricum</name>
    <dbReference type="NCBI Taxonomy" id="472368"/>
    <lineage>
        <taxon>Eukaryota</taxon>
        <taxon>Viridiplantae</taxon>
        <taxon>Streptophyta</taxon>
        <taxon>Embryophyta</taxon>
        <taxon>Tracheophyta</taxon>
        <taxon>Spermatophyta</taxon>
        <taxon>Magnoliopsida</taxon>
        <taxon>eudicotyledons</taxon>
        <taxon>Gunneridae</taxon>
        <taxon>Pentapetalae</taxon>
        <taxon>asterids</taxon>
        <taxon>lamiids</taxon>
        <taxon>Lamiales</taxon>
        <taxon>Gesneriaceae</taxon>
        <taxon>Didymocarpoideae</taxon>
        <taxon>Trichosporeae</taxon>
        <taxon>Loxocarpinae</taxon>
        <taxon>Dorcoceras</taxon>
    </lineage>
</organism>
<dbReference type="PRINTS" id="PR01438">
    <property type="entry name" value="UNVRSLSTRESS"/>
</dbReference>
<accession>A0A2Z7CFG8</accession>
<dbReference type="PANTHER" id="PTHR47710:SF1">
    <property type="entry name" value="ADENINE NUCLEOTIDE ALPHA HYDROLASES-LIKE SUPERFAMILY PROTEIN"/>
    <property type="match status" value="1"/>
</dbReference>
<evidence type="ECO:0000259" key="1">
    <source>
        <dbReference type="Pfam" id="PF00582"/>
    </source>
</evidence>
<dbReference type="FunFam" id="3.40.50.620:FF:000142">
    <property type="entry name" value="Universal stress protein A-like protein"/>
    <property type="match status" value="1"/>
</dbReference>
<dbReference type="Proteomes" id="UP000250235">
    <property type="component" value="Unassembled WGS sequence"/>
</dbReference>
<sequence>MASESSEATRIMVAVNQSTLKGYPHASISSKGAFEWTLHKIVRSNTSGFKLLILHVQVPDEDGFDGVDSIYASPEDFESLRQRDKNNGLQLLHYFVKQCHEIGVACEAWIKTGDAKDVICHEVKRLQPDLLVVGNRGLGPFQKVFVGTVSEFVTKHADCPVISIKRSADQTPQDPAED</sequence>
<dbReference type="InterPro" id="IPR014729">
    <property type="entry name" value="Rossmann-like_a/b/a_fold"/>
</dbReference>
<dbReference type="AlphaFoldDB" id="A0A2Z7CFG8"/>
<dbReference type="Pfam" id="PF00582">
    <property type="entry name" value="Usp"/>
    <property type="match status" value="1"/>
</dbReference>
<protein>
    <recommendedName>
        <fullName evidence="1">UspA domain-containing protein</fullName>
    </recommendedName>
</protein>
<evidence type="ECO:0000313" key="3">
    <source>
        <dbReference type="Proteomes" id="UP000250235"/>
    </source>
</evidence>
<keyword evidence="3" id="KW-1185">Reference proteome</keyword>
<evidence type="ECO:0000313" key="2">
    <source>
        <dbReference type="EMBL" id="KZV45678.1"/>
    </source>
</evidence>
<proteinExistence type="predicted"/>
<dbReference type="SUPFAM" id="SSF52402">
    <property type="entry name" value="Adenine nucleotide alpha hydrolases-like"/>
    <property type="match status" value="1"/>
</dbReference>